<dbReference type="Proteomes" id="UP001595990">
    <property type="component" value="Unassembled WGS sequence"/>
</dbReference>
<dbReference type="EMBL" id="JBHSFS010000025">
    <property type="protein sequence ID" value="MFC4517753.1"/>
    <property type="molecule type" value="Genomic_DNA"/>
</dbReference>
<evidence type="ECO:0000313" key="2">
    <source>
        <dbReference type="EMBL" id="MFC4517753.1"/>
    </source>
</evidence>
<dbReference type="InterPro" id="IPR036597">
    <property type="entry name" value="Fido-like_dom_sf"/>
</dbReference>
<dbReference type="Gene3D" id="1.10.3290.10">
    <property type="entry name" value="Fido-like domain"/>
    <property type="match status" value="1"/>
</dbReference>
<evidence type="ECO:0000259" key="1">
    <source>
        <dbReference type="PROSITE" id="PS51459"/>
    </source>
</evidence>
<gene>
    <name evidence="2" type="ORF">ACFPEN_33210</name>
</gene>
<reference evidence="3" key="1">
    <citation type="journal article" date="2019" name="Int. J. Syst. Evol. Microbiol.">
        <title>The Global Catalogue of Microorganisms (GCM) 10K type strain sequencing project: providing services to taxonomists for standard genome sequencing and annotation.</title>
        <authorList>
            <consortium name="The Broad Institute Genomics Platform"/>
            <consortium name="The Broad Institute Genome Sequencing Center for Infectious Disease"/>
            <person name="Wu L."/>
            <person name="Ma J."/>
        </authorList>
    </citation>
    <scope>NUCLEOTIDE SEQUENCE [LARGE SCALE GENOMIC DNA]</scope>
    <source>
        <strain evidence="3">CECT 8064</strain>
    </source>
</reference>
<organism evidence="2 3">
    <name type="scientific">Streptomyces ehimensis</name>
    <dbReference type="NCBI Taxonomy" id="68195"/>
    <lineage>
        <taxon>Bacteria</taxon>
        <taxon>Bacillati</taxon>
        <taxon>Actinomycetota</taxon>
        <taxon>Actinomycetes</taxon>
        <taxon>Kitasatosporales</taxon>
        <taxon>Streptomycetaceae</taxon>
        <taxon>Streptomyces</taxon>
    </lineage>
</organism>
<proteinExistence type="predicted"/>
<dbReference type="RefSeq" id="WP_411951803.1">
    <property type="nucleotide sequence ID" value="NZ_JBHSFS010000025.1"/>
</dbReference>
<sequence>MISELWPHNLTWQEVDPSRHPFDSAAAAREVRSLGPAHRIPHRPEASAGETVMSTWSWNEGKIWADAMTSALMERYGRWVVGWRWAHDEGDFDGGPVGSWCCPQHSITTPQETLDRVVSALCEWRAWVESLAGWFEAYPLELDGIENHRILWERAARNLILQVVDRTGCGSGWYHHCRQVLTWFLARWGIAPDNARDLVDRTVGGRFHSWTSPDTTLVNDVAERLVHSLSPDDRPQQSAQPPVDHLERWLDVRETVAWHEAPNCGGEGPVTPARDGAAEDIHAFDAALDPNRAEGLLAALASLRADAARDARLDFELLQSWQQHVLGLPQPPAFRTAPAYAKEGGERYGIAPDTQARFDACLAESAKDHDTSYSLTVRAARAYLDVCFFHPFDDGNARSAFLALIFVLAREGVTLADVGLLRRITFQADNPQDVLSLTRYIDLHLTDTRHTTAAPNP</sequence>
<dbReference type="Pfam" id="PF02661">
    <property type="entry name" value="Fic"/>
    <property type="match status" value="1"/>
</dbReference>
<accession>A0ABV9BV44</accession>
<feature type="domain" description="Fido" evidence="1">
    <location>
        <begin position="313"/>
        <end position="446"/>
    </location>
</feature>
<name>A0ABV9BV44_9ACTN</name>
<protein>
    <submittedName>
        <fullName evidence="2">Fic family protein</fullName>
    </submittedName>
</protein>
<comment type="caution">
    <text evidence="2">The sequence shown here is derived from an EMBL/GenBank/DDBJ whole genome shotgun (WGS) entry which is preliminary data.</text>
</comment>
<evidence type="ECO:0000313" key="3">
    <source>
        <dbReference type="Proteomes" id="UP001595990"/>
    </source>
</evidence>
<dbReference type="SUPFAM" id="SSF140931">
    <property type="entry name" value="Fic-like"/>
    <property type="match status" value="1"/>
</dbReference>
<dbReference type="InterPro" id="IPR003812">
    <property type="entry name" value="Fido"/>
</dbReference>
<dbReference type="PROSITE" id="PS51459">
    <property type="entry name" value="FIDO"/>
    <property type="match status" value="1"/>
</dbReference>
<keyword evidence="3" id="KW-1185">Reference proteome</keyword>